<gene>
    <name evidence="2" type="ORF">GCM10009798_14400</name>
</gene>
<evidence type="ECO:0000313" key="2">
    <source>
        <dbReference type="EMBL" id="GAA1956173.1"/>
    </source>
</evidence>
<dbReference type="Proteomes" id="UP001500571">
    <property type="component" value="Unassembled WGS sequence"/>
</dbReference>
<name>A0ABN2QQ94_9ACTN</name>
<evidence type="ECO:0000313" key="3">
    <source>
        <dbReference type="Proteomes" id="UP001500571"/>
    </source>
</evidence>
<feature type="compositionally biased region" description="Basic and acidic residues" evidence="1">
    <location>
        <begin position="26"/>
        <end position="38"/>
    </location>
</feature>
<feature type="compositionally biased region" description="Basic and acidic residues" evidence="1">
    <location>
        <begin position="1"/>
        <end position="18"/>
    </location>
</feature>
<sequence>MGGMTEDRDFTKLPEQVRLDQTVTSADERPVQPPEGDRNQALWDAQEAGG</sequence>
<organism evidence="2 3">
    <name type="scientific">Nocardioides panacihumi</name>
    <dbReference type="NCBI Taxonomy" id="400774"/>
    <lineage>
        <taxon>Bacteria</taxon>
        <taxon>Bacillati</taxon>
        <taxon>Actinomycetota</taxon>
        <taxon>Actinomycetes</taxon>
        <taxon>Propionibacteriales</taxon>
        <taxon>Nocardioidaceae</taxon>
        <taxon>Nocardioides</taxon>
    </lineage>
</organism>
<reference evidence="2 3" key="1">
    <citation type="journal article" date="2019" name="Int. J. Syst. Evol. Microbiol.">
        <title>The Global Catalogue of Microorganisms (GCM) 10K type strain sequencing project: providing services to taxonomists for standard genome sequencing and annotation.</title>
        <authorList>
            <consortium name="The Broad Institute Genomics Platform"/>
            <consortium name="The Broad Institute Genome Sequencing Center for Infectious Disease"/>
            <person name="Wu L."/>
            <person name="Ma J."/>
        </authorList>
    </citation>
    <scope>NUCLEOTIDE SEQUENCE [LARGE SCALE GENOMIC DNA]</scope>
    <source>
        <strain evidence="2 3">JCM 15309</strain>
    </source>
</reference>
<accession>A0ABN2QQ94</accession>
<dbReference type="EMBL" id="BAAAPB010000001">
    <property type="protein sequence ID" value="GAA1956173.1"/>
    <property type="molecule type" value="Genomic_DNA"/>
</dbReference>
<evidence type="ECO:0000256" key="1">
    <source>
        <dbReference type="SAM" id="MobiDB-lite"/>
    </source>
</evidence>
<proteinExistence type="predicted"/>
<protein>
    <submittedName>
        <fullName evidence="2">Uncharacterized protein</fullName>
    </submittedName>
</protein>
<comment type="caution">
    <text evidence="2">The sequence shown here is derived from an EMBL/GenBank/DDBJ whole genome shotgun (WGS) entry which is preliminary data.</text>
</comment>
<feature type="region of interest" description="Disordered" evidence="1">
    <location>
        <begin position="1"/>
        <end position="50"/>
    </location>
</feature>
<keyword evidence="3" id="KW-1185">Reference proteome</keyword>